<sequence>MLNNYLVSLLFMIFTESRVSHRSIKPFAYASPCEIKCINDLSKELTLKEKVNICEKRCAGVTFRPVTYHN</sequence>
<dbReference type="OrthoDB" id="10006776at2759"/>
<comment type="caution">
    <text evidence="2">The sequence shown here is derived from an EMBL/GenBank/DDBJ whole genome shotgun (WGS) entry which is preliminary data.</text>
</comment>
<proteinExistence type="predicted"/>
<feature type="signal peptide" evidence="1">
    <location>
        <begin position="1"/>
        <end position="17"/>
    </location>
</feature>
<dbReference type="Proteomes" id="UP000663852">
    <property type="component" value="Unassembled WGS sequence"/>
</dbReference>
<evidence type="ECO:0000313" key="2">
    <source>
        <dbReference type="EMBL" id="CAF1461390.1"/>
    </source>
</evidence>
<name>A0A815QAV9_ADIRI</name>
<dbReference type="EMBL" id="CAJNOJ010000477">
    <property type="protein sequence ID" value="CAF1461390.1"/>
    <property type="molecule type" value="Genomic_DNA"/>
</dbReference>
<dbReference type="AlphaFoldDB" id="A0A815QAV9"/>
<evidence type="ECO:0000313" key="3">
    <source>
        <dbReference type="Proteomes" id="UP000663852"/>
    </source>
</evidence>
<accession>A0A815QAV9</accession>
<gene>
    <name evidence="2" type="ORF">EDS130_LOCUS40180</name>
</gene>
<feature type="chain" id="PRO_5032944023" evidence="1">
    <location>
        <begin position="18"/>
        <end position="70"/>
    </location>
</feature>
<protein>
    <submittedName>
        <fullName evidence="2">Uncharacterized protein</fullName>
    </submittedName>
</protein>
<organism evidence="2 3">
    <name type="scientific">Adineta ricciae</name>
    <name type="common">Rotifer</name>
    <dbReference type="NCBI Taxonomy" id="249248"/>
    <lineage>
        <taxon>Eukaryota</taxon>
        <taxon>Metazoa</taxon>
        <taxon>Spiralia</taxon>
        <taxon>Gnathifera</taxon>
        <taxon>Rotifera</taxon>
        <taxon>Eurotatoria</taxon>
        <taxon>Bdelloidea</taxon>
        <taxon>Adinetida</taxon>
        <taxon>Adinetidae</taxon>
        <taxon>Adineta</taxon>
    </lineage>
</organism>
<keyword evidence="1" id="KW-0732">Signal</keyword>
<reference evidence="2" key="1">
    <citation type="submission" date="2021-02" db="EMBL/GenBank/DDBJ databases">
        <authorList>
            <person name="Nowell W R."/>
        </authorList>
    </citation>
    <scope>NUCLEOTIDE SEQUENCE</scope>
</reference>
<evidence type="ECO:0000256" key="1">
    <source>
        <dbReference type="SAM" id="SignalP"/>
    </source>
</evidence>